<dbReference type="EMBL" id="DTDH01000065">
    <property type="protein sequence ID" value="HGT98246.1"/>
    <property type="molecule type" value="Genomic_DNA"/>
</dbReference>
<dbReference type="EMBL" id="DTAU01000073">
    <property type="protein sequence ID" value="HFQ78824.1"/>
    <property type="molecule type" value="Genomic_DNA"/>
</dbReference>
<proteinExistence type="predicted"/>
<organism evidence="2">
    <name type="scientific">Ignisphaera aggregans</name>
    <dbReference type="NCBI Taxonomy" id="334771"/>
    <lineage>
        <taxon>Archaea</taxon>
        <taxon>Thermoproteota</taxon>
        <taxon>Thermoprotei</taxon>
        <taxon>Desulfurococcales</taxon>
        <taxon>Desulfurococcaceae</taxon>
        <taxon>Ignisphaera</taxon>
    </lineage>
</organism>
<evidence type="ECO:0000313" key="2">
    <source>
        <dbReference type="EMBL" id="HGT98246.1"/>
    </source>
</evidence>
<comment type="caution">
    <text evidence="2">The sequence shown here is derived from an EMBL/GenBank/DDBJ whole genome shotgun (WGS) entry which is preliminary data.</text>
</comment>
<evidence type="ECO:0008006" key="3">
    <source>
        <dbReference type="Google" id="ProtNLM"/>
    </source>
</evidence>
<name>A0A7J3MXR8_9CREN</name>
<dbReference type="AlphaFoldDB" id="A0A7J3MXR8"/>
<sequence length="145" mass="16650">MLKLNKFRLNEEVIARLFIDKLCGLGYKIYGNIRLDGIEIDVLAVEPAIDRPLIHVYEIKTRPKIMLIDQLSKRIHIADYLYVVVPVTLYPWIVKKVGGPIGVVMYTGNDFHIIKKADFLGNGVHVIELMKKYGECNVECNNMVY</sequence>
<accession>A0A7J3MXR8</accession>
<evidence type="ECO:0000313" key="1">
    <source>
        <dbReference type="EMBL" id="HFQ78824.1"/>
    </source>
</evidence>
<gene>
    <name evidence="1" type="ORF">ENT99_03870</name>
    <name evidence="2" type="ORF">ENU64_02285</name>
</gene>
<protein>
    <recommendedName>
        <fullName evidence="3">Endonuclease</fullName>
    </recommendedName>
</protein>
<reference evidence="2" key="1">
    <citation type="journal article" date="2020" name="mSystems">
        <title>Genome- and Community-Level Interaction Insights into Carbon Utilization and Element Cycling Functions of Hydrothermarchaeota in Hydrothermal Sediment.</title>
        <authorList>
            <person name="Zhou Z."/>
            <person name="Liu Y."/>
            <person name="Xu W."/>
            <person name="Pan J."/>
            <person name="Luo Z.H."/>
            <person name="Li M."/>
        </authorList>
    </citation>
    <scope>NUCLEOTIDE SEQUENCE [LARGE SCALE GENOMIC DNA]</scope>
    <source>
        <strain evidence="1">SpSt-629</strain>
        <strain evidence="2">SpSt-688</strain>
    </source>
</reference>